<evidence type="ECO:0000313" key="2">
    <source>
        <dbReference type="EMBL" id="QNQ08658.1"/>
    </source>
</evidence>
<evidence type="ECO:0008006" key="4">
    <source>
        <dbReference type="Google" id="ProtNLM"/>
    </source>
</evidence>
<protein>
    <recommendedName>
        <fullName evidence="4">Twin-arginine translocation signal domain-containing protein</fullName>
    </recommendedName>
</protein>
<dbReference type="KEGG" id="spap:H3Z74_18195"/>
<keyword evidence="3" id="KW-1185">Reference proteome</keyword>
<keyword evidence="1" id="KW-0732">Signal</keyword>
<reference evidence="2 3" key="1">
    <citation type="submission" date="2020-09" db="EMBL/GenBank/DDBJ databases">
        <title>Sphingomonas sp., a new species isolated from pork steak.</title>
        <authorList>
            <person name="Heidler von Heilborn D."/>
        </authorList>
    </citation>
    <scope>NUCLEOTIDE SEQUENCE [LARGE SCALE GENOMIC DNA]</scope>
    <source>
        <strain evidence="3">S8-3T</strain>
    </source>
</reference>
<sequence>MTTSRREALGFASFAVAAMTIGTPVAAASGGAAARSARPTAEELERAKRLYGGEFGGGNGGAR</sequence>
<dbReference type="Proteomes" id="UP000516148">
    <property type="component" value="Chromosome"/>
</dbReference>
<gene>
    <name evidence="2" type="ORF">H3Z74_18195</name>
</gene>
<dbReference type="PROSITE" id="PS51318">
    <property type="entry name" value="TAT"/>
    <property type="match status" value="1"/>
</dbReference>
<name>A0A7H0LG55_9SPHN</name>
<organism evidence="2 3">
    <name type="scientific">Sphingomonas alpina</name>
    <dbReference type="NCBI Taxonomy" id="653931"/>
    <lineage>
        <taxon>Bacteria</taxon>
        <taxon>Pseudomonadati</taxon>
        <taxon>Pseudomonadota</taxon>
        <taxon>Alphaproteobacteria</taxon>
        <taxon>Sphingomonadales</taxon>
        <taxon>Sphingomonadaceae</taxon>
        <taxon>Sphingomonas</taxon>
    </lineage>
</organism>
<feature type="signal peptide" evidence="1">
    <location>
        <begin position="1"/>
        <end position="27"/>
    </location>
</feature>
<proteinExistence type="predicted"/>
<dbReference type="AlphaFoldDB" id="A0A7H0LG55"/>
<evidence type="ECO:0000256" key="1">
    <source>
        <dbReference type="SAM" id="SignalP"/>
    </source>
</evidence>
<dbReference type="EMBL" id="CP061038">
    <property type="protein sequence ID" value="QNQ08658.1"/>
    <property type="molecule type" value="Genomic_DNA"/>
</dbReference>
<feature type="chain" id="PRO_5028818697" description="Twin-arginine translocation signal domain-containing protein" evidence="1">
    <location>
        <begin position="28"/>
        <end position="63"/>
    </location>
</feature>
<dbReference type="RefSeq" id="WP_187760986.1">
    <property type="nucleotide sequence ID" value="NZ_CP061038.1"/>
</dbReference>
<dbReference type="InterPro" id="IPR006311">
    <property type="entry name" value="TAT_signal"/>
</dbReference>
<accession>A0A7H0LG55</accession>
<evidence type="ECO:0000313" key="3">
    <source>
        <dbReference type="Proteomes" id="UP000516148"/>
    </source>
</evidence>